<organism evidence="1 2">
    <name type="scientific">Oidiodendron maius (strain Zn)</name>
    <dbReference type="NCBI Taxonomy" id="913774"/>
    <lineage>
        <taxon>Eukaryota</taxon>
        <taxon>Fungi</taxon>
        <taxon>Dikarya</taxon>
        <taxon>Ascomycota</taxon>
        <taxon>Pezizomycotina</taxon>
        <taxon>Leotiomycetes</taxon>
        <taxon>Leotiomycetes incertae sedis</taxon>
        <taxon>Myxotrichaceae</taxon>
        <taxon>Oidiodendron</taxon>
    </lineage>
</organism>
<reference evidence="1 2" key="1">
    <citation type="submission" date="2014-04" db="EMBL/GenBank/DDBJ databases">
        <authorList>
            <consortium name="DOE Joint Genome Institute"/>
            <person name="Kuo A."/>
            <person name="Martino E."/>
            <person name="Perotto S."/>
            <person name="Kohler A."/>
            <person name="Nagy L.G."/>
            <person name="Floudas D."/>
            <person name="Copeland A."/>
            <person name="Barry K.W."/>
            <person name="Cichocki N."/>
            <person name="Veneault-Fourrey C."/>
            <person name="LaButti K."/>
            <person name="Lindquist E.A."/>
            <person name="Lipzen A."/>
            <person name="Lundell T."/>
            <person name="Morin E."/>
            <person name="Murat C."/>
            <person name="Sun H."/>
            <person name="Tunlid A."/>
            <person name="Henrissat B."/>
            <person name="Grigoriev I.V."/>
            <person name="Hibbett D.S."/>
            <person name="Martin F."/>
            <person name="Nordberg H.P."/>
            <person name="Cantor M.N."/>
            <person name="Hua S.X."/>
        </authorList>
    </citation>
    <scope>NUCLEOTIDE SEQUENCE [LARGE SCALE GENOMIC DNA]</scope>
    <source>
        <strain evidence="1 2">Zn</strain>
    </source>
</reference>
<reference evidence="2" key="2">
    <citation type="submission" date="2015-01" db="EMBL/GenBank/DDBJ databases">
        <title>Evolutionary Origins and Diversification of the Mycorrhizal Mutualists.</title>
        <authorList>
            <consortium name="DOE Joint Genome Institute"/>
            <consortium name="Mycorrhizal Genomics Consortium"/>
            <person name="Kohler A."/>
            <person name="Kuo A."/>
            <person name="Nagy L.G."/>
            <person name="Floudas D."/>
            <person name="Copeland A."/>
            <person name="Barry K.W."/>
            <person name="Cichocki N."/>
            <person name="Veneault-Fourrey C."/>
            <person name="LaButti K."/>
            <person name="Lindquist E.A."/>
            <person name="Lipzen A."/>
            <person name="Lundell T."/>
            <person name="Morin E."/>
            <person name="Murat C."/>
            <person name="Riley R."/>
            <person name="Ohm R."/>
            <person name="Sun H."/>
            <person name="Tunlid A."/>
            <person name="Henrissat B."/>
            <person name="Grigoriev I.V."/>
            <person name="Hibbett D.S."/>
            <person name="Martin F."/>
        </authorList>
    </citation>
    <scope>NUCLEOTIDE SEQUENCE [LARGE SCALE GENOMIC DNA]</scope>
    <source>
        <strain evidence="2">Zn</strain>
    </source>
</reference>
<dbReference type="PANTHER" id="PTHR35040:SF8">
    <property type="entry name" value="SURFACE PROTEIN, PUTATIVE (AFU_ORTHOLOGUE AFUA_4G14085)-RELATED"/>
    <property type="match status" value="1"/>
</dbReference>
<dbReference type="PANTHER" id="PTHR35040">
    <property type="match status" value="1"/>
</dbReference>
<dbReference type="Proteomes" id="UP000054321">
    <property type="component" value="Unassembled WGS sequence"/>
</dbReference>
<evidence type="ECO:0000313" key="1">
    <source>
        <dbReference type="EMBL" id="KIN05435.1"/>
    </source>
</evidence>
<dbReference type="EMBL" id="KN832872">
    <property type="protein sequence ID" value="KIN05435.1"/>
    <property type="molecule type" value="Genomic_DNA"/>
</dbReference>
<evidence type="ECO:0000313" key="2">
    <source>
        <dbReference type="Proteomes" id="UP000054321"/>
    </source>
</evidence>
<name>A0A0C3HQX3_OIDMZ</name>
<keyword evidence="2" id="KW-1185">Reference proteome</keyword>
<dbReference type="HOGENOM" id="CLU_060605_0_0_1"/>
<dbReference type="OrthoDB" id="5342184at2759"/>
<proteinExistence type="predicted"/>
<dbReference type="InterPro" id="IPR021986">
    <property type="entry name" value="Spherulin4"/>
</dbReference>
<evidence type="ECO:0008006" key="3">
    <source>
        <dbReference type="Google" id="ProtNLM"/>
    </source>
</evidence>
<dbReference type="Pfam" id="PF12138">
    <property type="entry name" value="Spherulin4"/>
    <property type="match status" value="1"/>
</dbReference>
<protein>
    <recommendedName>
        <fullName evidence="3">Cell surface protein</fullName>
    </recommendedName>
</protein>
<dbReference type="AlphaFoldDB" id="A0A0C3HQX3"/>
<gene>
    <name evidence="1" type="ORF">OIDMADRAFT_158030</name>
</gene>
<dbReference type="InParanoid" id="A0A0C3HQX3"/>
<sequence length="288" mass="31912">MEPEAPPAAPEPRTEHHKTTVLVPLYYYPVSDKTWQPLHDVITAHPETPFLIVINPNSGPSAPPLPSDDYAREVPRLHAYPNVTTVGYVLIDYCRRDIAAVEADIDTYAGWGREGGMALEGILLDESPNHWSAEREKYLERLARKIRGSEGFVGDRLIIHNPGTPPDYSLAPPPPPLASIIKPTPITTNIEPDKDISGPTYGPDIILTCEEPHARYLSPEVQNRLKEYYYPPSRSGYMISGVPLGEIAEAVQELKGRGDYVFATDLVDDFYESFGESWNGFVAAVEGS</sequence>
<accession>A0A0C3HQX3</accession>